<evidence type="ECO:0000256" key="4">
    <source>
        <dbReference type="ARBA" id="ARBA00023212"/>
    </source>
</evidence>
<proteinExistence type="inferred from homology"/>
<dbReference type="InterPro" id="IPR010796">
    <property type="entry name" value="C2_B9-type_dom"/>
</dbReference>
<dbReference type="GO" id="GO:0036038">
    <property type="term" value="C:MKS complex"/>
    <property type="evidence" value="ECO:0007669"/>
    <property type="project" value="TreeGrafter"/>
</dbReference>
<organism evidence="8 9">
    <name type="scientific">Mytilus edulis</name>
    <name type="common">Blue mussel</name>
    <dbReference type="NCBI Taxonomy" id="6550"/>
    <lineage>
        <taxon>Eukaryota</taxon>
        <taxon>Metazoa</taxon>
        <taxon>Spiralia</taxon>
        <taxon>Lophotrochozoa</taxon>
        <taxon>Mollusca</taxon>
        <taxon>Bivalvia</taxon>
        <taxon>Autobranchia</taxon>
        <taxon>Pteriomorphia</taxon>
        <taxon>Mytilida</taxon>
        <taxon>Mytiloidea</taxon>
        <taxon>Mytilidae</taxon>
        <taxon>Mytilinae</taxon>
        <taxon>Mytilus</taxon>
    </lineage>
</organism>
<comment type="subcellular location">
    <subcellularLocation>
        <location evidence="1">Cytoplasm</location>
        <location evidence="1">Cytoskeleton</location>
        <location evidence="1">Cilium basal body</location>
    </subcellularLocation>
</comment>
<keyword evidence="4" id="KW-0206">Cytoskeleton</keyword>
<keyword evidence="3" id="KW-0970">Cilium biogenesis/degradation</keyword>
<dbReference type="EMBL" id="CAJPWZ010002011">
    <property type="protein sequence ID" value="CAG2228942.1"/>
    <property type="molecule type" value="Genomic_DNA"/>
</dbReference>
<keyword evidence="2" id="KW-0963">Cytoplasm</keyword>
<evidence type="ECO:0000256" key="5">
    <source>
        <dbReference type="ARBA" id="ARBA00023273"/>
    </source>
</evidence>
<protein>
    <recommendedName>
        <fullName evidence="7">B9 domain-containing protein 2</fullName>
    </recommendedName>
</protein>
<keyword evidence="5" id="KW-0966">Cell projection</keyword>
<dbReference type="Pfam" id="PF07162">
    <property type="entry name" value="B9-C2"/>
    <property type="match status" value="1"/>
</dbReference>
<dbReference type="GO" id="GO:0060271">
    <property type="term" value="P:cilium assembly"/>
    <property type="evidence" value="ECO:0007669"/>
    <property type="project" value="TreeGrafter"/>
</dbReference>
<comment type="similarity">
    <text evidence="6">Belongs to the B9D family.</text>
</comment>
<dbReference type="PROSITE" id="PS51381">
    <property type="entry name" value="C2_B9"/>
    <property type="match status" value="1"/>
</dbReference>
<name>A0A8S3T503_MYTED</name>
<evidence type="ECO:0000313" key="9">
    <source>
        <dbReference type="Proteomes" id="UP000683360"/>
    </source>
</evidence>
<keyword evidence="9" id="KW-1185">Reference proteome</keyword>
<evidence type="ECO:0000256" key="7">
    <source>
        <dbReference type="ARBA" id="ARBA00039272"/>
    </source>
</evidence>
<accession>A0A8S3T503</accession>
<evidence type="ECO:0000256" key="2">
    <source>
        <dbReference type="ARBA" id="ARBA00022490"/>
    </source>
</evidence>
<dbReference type="AlphaFoldDB" id="A0A8S3T503"/>
<dbReference type="OrthoDB" id="184109at2759"/>
<sequence>MQDHFIYLNYGVNHGRNHSLFCKWGIHTGGAWKALSGLREGQTQVDNPQNYDEAYWAHPIDVHFTTKGLQGWPKIHFQVWHQDSFGRNELYGYGFCHVPTSPGTHKISCPTWRPAGTFREQVSQYFVGGGPQLKNPDLIYSGADRYRLNTVAMGNVHMNIGVVLRNFDKYGIEC</sequence>
<evidence type="ECO:0000313" key="8">
    <source>
        <dbReference type="EMBL" id="CAG2228942.1"/>
    </source>
</evidence>
<dbReference type="PANTHER" id="PTHR12968">
    <property type="entry name" value="B9 DOMAIN-CONTAINING"/>
    <property type="match status" value="1"/>
</dbReference>
<evidence type="ECO:0000256" key="3">
    <source>
        <dbReference type="ARBA" id="ARBA00022794"/>
    </source>
</evidence>
<gene>
    <name evidence="8" type="ORF">MEDL_41874</name>
</gene>
<reference evidence="8" key="1">
    <citation type="submission" date="2021-03" db="EMBL/GenBank/DDBJ databases">
        <authorList>
            <person name="Bekaert M."/>
        </authorList>
    </citation>
    <scope>NUCLEOTIDE SEQUENCE</scope>
</reference>
<dbReference type="PANTHER" id="PTHR12968:SF2">
    <property type="entry name" value="B9 DOMAIN-CONTAINING PROTEIN 2"/>
    <property type="match status" value="1"/>
</dbReference>
<dbReference type="Proteomes" id="UP000683360">
    <property type="component" value="Unassembled WGS sequence"/>
</dbReference>
<comment type="caution">
    <text evidence="8">The sequence shown here is derived from an EMBL/GenBank/DDBJ whole genome shotgun (WGS) entry which is preliminary data.</text>
</comment>
<evidence type="ECO:0000256" key="1">
    <source>
        <dbReference type="ARBA" id="ARBA00004120"/>
    </source>
</evidence>
<evidence type="ECO:0000256" key="6">
    <source>
        <dbReference type="ARBA" id="ARBA00038411"/>
    </source>
</evidence>